<sequence length="61" mass="7018">MRRSDLEEAVAEARRFLDRAERALSADHDPDYPYLYGPEAAAVKRASMDLTKALPKLRRTR</sequence>
<dbReference type="Proteomes" id="UP000274391">
    <property type="component" value="Unassembled WGS sequence"/>
</dbReference>
<dbReference type="EMBL" id="RQVS01000014">
    <property type="protein sequence ID" value="RRJ85924.1"/>
    <property type="molecule type" value="Genomic_DNA"/>
</dbReference>
<dbReference type="RefSeq" id="WP_124973466.1">
    <property type="nucleotide sequence ID" value="NZ_RQVS01000014.1"/>
</dbReference>
<gene>
    <name evidence="1" type="ORF">EG850_11095</name>
</gene>
<accession>A0A3P3VTZ7</accession>
<name>A0A3P3VTZ7_9MICO</name>
<proteinExistence type="predicted"/>
<evidence type="ECO:0000313" key="2">
    <source>
        <dbReference type="Proteomes" id="UP000274391"/>
    </source>
</evidence>
<comment type="caution">
    <text evidence="1">The sequence shown here is derived from an EMBL/GenBank/DDBJ whole genome shotgun (WGS) entry which is preliminary data.</text>
</comment>
<reference evidence="1 2" key="1">
    <citation type="submission" date="2018-11" db="EMBL/GenBank/DDBJ databases">
        <title>YIM 102482-1 draft genome.</title>
        <authorList>
            <person name="Li G."/>
            <person name="Jiang Y."/>
        </authorList>
    </citation>
    <scope>NUCLEOTIDE SEQUENCE [LARGE SCALE GENOMIC DNA]</scope>
    <source>
        <strain evidence="1 2">YIM 102482-1</strain>
    </source>
</reference>
<organism evidence="1 2">
    <name type="scientific">Gulosibacter macacae</name>
    <dbReference type="NCBI Taxonomy" id="2488791"/>
    <lineage>
        <taxon>Bacteria</taxon>
        <taxon>Bacillati</taxon>
        <taxon>Actinomycetota</taxon>
        <taxon>Actinomycetes</taxon>
        <taxon>Micrococcales</taxon>
        <taxon>Microbacteriaceae</taxon>
        <taxon>Gulosibacter</taxon>
    </lineage>
</organism>
<protein>
    <submittedName>
        <fullName evidence="1">Uncharacterized protein</fullName>
    </submittedName>
</protein>
<dbReference type="AlphaFoldDB" id="A0A3P3VTZ7"/>
<keyword evidence="2" id="KW-1185">Reference proteome</keyword>
<evidence type="ECO:0000313" key="1">
    <source>
        <dbReference type="EMBL" id="RRJ85924.1"/>
    </source>
</evidence>